<evidence type="ECO:0000256" key="8">
    <source>
        <dbReference type="ARBA" id="ARBA00023136"/>
    </source>
</evidence>
<dbReference type="InterPro" id="IPR000253">
    <property type="entry name" value="FHA_dom"/>
</dbReference>
<comment type="subcellular location">
    <subcellularLocation>
        <location evidence="1">Membrane</location>
        <topology evidence="1">Multi-pass membrane protein</topology>
    </subcellularLocation>
</comment>
<reference evidence="13 14" key="1">
    <citation type="submission" date="2017-06" db="EMBL/GenBank/DDBJ databases">
        <authorList>
            <person name="Kim H.J."/>
            <person name="Triplett B.A."/>
        </authorList>
    </citation>
    <scope>NUCLEOTIDE SEQUENCE [LARGE SCALE GENOMIC DNA]</scope>
    <source>
        <strain evidence="13 14">DSM 22179</strain>
    </source>
</reference>
<dbReference type="Pfam" id="PF01061">
    <property type="entry name" value="ABC2_membrane"/>
    <property type="match status" value="1"/>
</dbReference>
<dbReference type="CDD" id="cd03213">
    <property type="entry name" value="ABCG_EPDR"/>
    <property type="match status" value="1"/>
</dbReference>
<feature type="domain" description="ABC transporter" evidence="12">
    <location>
        <begin position="233"/>
        <end position="473"/>
    </location>
</feature>
<dbReference type="InterPro" id="IPR027417">
    <property type="entry name" value="P-loop_NTPase"/>
</dbReference>
<dbReference type="FunFam" id="3.40.50.300:FF:000474">
    <property type="entry name" value="Putative ABC transporter ATP-binding subunit"/>
    <property type="match status" value="1"/>
</dbReference>
<feature type="transmembrane region" description="Helical" evidence="10">
    <location>
        <begin position="683"/>
        <end position="702"/>
    </location>
</feature>
<dbReference type="InterPro" id="IPR008984">
    <property type="entry name" value="SMAD_FHA_dom_sf"/>
</dbReference>
<protein>
    <submittedName>
        <fullName evidence="13">FHA modulated ABC efflux pump with fused ATPase and integral membrane subunits</fullName>
    </submittedName>
</protein>
<keyword evidence="8 10" id="KW-0472">Membrane</keyword>
<evidence type="ECO:0000256" key="4">
    <source>
        <dbReference type="ARBA" id="ARBA00022692"/>
    </source>
</evidence>
<keyword evidence="5" id="KW-0547">Nucleotide-binding</keyword>
<dbReference type="SMART" id="SM00382">
    <property type="entry name" value="AAA"/>
    <property type="match status" value="1"/>
</dbReference>
<evidence type="ECO:0000256" key="10">
    <source>
        <dbReference type="SAM" id="Phobius"/>
    </source>
</evidence>
<dbReference type="InterPro" id="IPR003439">
    <property type="entry name" value="ABC_transporter-like_ATP-bd"/>
</dbReference>
<feature type="transmembrane region" description="Helical" evidence="10">
    <location>
        <begin position="749"/>
        <end position="774"/>
    </location>
</feature>
<evidence type="ECO:0000256" key="2">
    <source>
        <dbReference type="ARBA" id="ARBA00022448"/>
    </source>
</evidence>
<dbReference type="SUPFAM" id="SSF49879">
    <property type="entry name" value="SMAD/FHA domain"/>
    <property type="match status" value="2"/>
</dbReference>
<feature type="domain" description="FHA" evidence="11">
    <location>
        <begin position="155"/>
        <end position="204"/>
    </location>
</feature>
<dbReference type="Gene3D" id="3.40.50.300">
    <property type="entry name" value="P-loop containing nucleotide triphosphate hydrolases"/>
    <property type="match status" value="1"/>
</dbReference>
<dbReference type="RefSeq" id="WP_088817199.1">
    <property type="nucleotide sequence ID" value="NZ_FYEZ01000001.1"/>
</dbReference>
<dbReference type="Pfam" id="PF00498">
    <property type="entry name" value="FHA"/>
    <property type="match status" value="2"/>
</dbReference>
<dbReference type="GO" id="GO:0140359">
    <property type="term" value="F:ABC-type transporter activity"/>
    <property type="evidence" value="ECO:0007669"/>
    <property type="project" value="InterPro"/>
</dbReference>
<evidence type="ECO:0000313" key="13">
    <source>
        <dbReference type="EMBL" id="SNC59832.1"/>
    </source>
</evidence>
<dbReference type="CDD" id="cd00060">
    <property type="entry name" value="FHA"/>
    <property type="match status" value="2"/>
</dbReference>
<evidence type="ECO:0000313" key="14">
    <source>
        <dbReference type="Proteomes" id="UP000198122"/>
    </source>
</evidence>
<feature type="transmembrane region" description="Helical" evidence="10">
    <location>
        <begin position="618"/>
        <end position="637"/>
    </location>
</feature>
<keyword evidence="7 10" id="KW-1133">Transmembrane helix</keyword>
<dbReference type="InterPro" id="IPR003593">
    <property type="entry name" value="AAA+_ATPase"/>
</dbReference>
<evidence type="ECO:0000256" key="5">
    <source>
        <dbReference type="ARBA" id="ARBA00022741"/>
    </source>
</evidence>
<dbReference type="EMBL" id="FYEZ01000001">
    <property type="protein sequence ID" value="SNC59832.1"/>
    <property type="molecule type" value="Genomic_DNA"/>
</dbReference>
<name>A0A212T1A9_9MICO</name>
<feature type="transmembrane region" description="Helical" evidence="10">
    <location>
        <begin position="531"/>
        <end position="551"/>
    </location>
</feature>
<dbReference type="SUPFAM" id="SSF52540">
    <property type="entry name" value="P-loop containing nucleoside triphosphate hydrolases"/>
    <property type="match status" value="1"/>
</dbReference>
<accession>A0A212T1A9</accession>
<dbReference type="GO" id="GO:0005524">
    <property type="term" value="F:ATP binding"/>
    <property type="evidence" value="ECO:0007669"/>
    <property type="project" value="UniProtKB-KW"/>
</dbReference>
<dbReference type="InterPro" id="IPR017871">
    <property type="entry name" value="ABC_transporter-like_CS"/>
</dbReference>
<evidence type="ECO:0000256" key="9">
    <source>
        <dbReference type="SAM" id="MobiDB-lite"/>
    </source>
</evidence>
<dbReference type="PANTHER" id="PTHR48041">
    <property type="entry name" value="ABC TRANSPORTER G FAMILY MEMBER 28"/>
    <property type="match status" value="1"/>
</dbReference>
<keyword evidence="3" id="KW-0597">Phosphoprotein</keyword>
<dbReference type="PROSITE" id="PS50006">
    <property type="entry name" value="FHA_DOMAIN"/>
    <property type="match status" value="2"/>
</dbReference>
<evidence type="ECO:0000259" key="12">
    <source>
        <dbReference type="PROSITE" id="PS50893"/>
    </source>
</evidence>
<feature type="compositionally biased region" description="Basic and acidic residues" evidence="9">
    <location>
        <begin position="1"/>
        <end position="11"/>
    </location>
</feature>
<keyword evidence="14" id="KW-1185">Reference proteome</keyword>
<dbReference type="InterPro" id="IPR050352">
    <property type="entry name" value="ABCG_transporters"/>
</dbReference>
<dbReference type="PROSITE" id="PS50893">
    <property type="entry name" value="ABC_TRANSPORTER_2"/>
    <property type="match status" value="1"/>
</dbReference>
<evidence type="ECO:0000256" key="6">
    <source>
        <dbReference type="ARBA" id="ARBA00022840"/>
    </source>
</evidence>
<keyword evidence="6" id="KW-0067">ATP-binding</keyword>
<dbReference type="Proteomes" id="UP000198122">
    <property type="component" value="Unassembled WGS sequence"/>
</dbReference>
<sequence length="781" mass="83314">MHDPEHTHPIDPQHTAPTDSQRSAQLPPLALVSPAGRWHVAPTPEGLVMGRGDDARIPVTGDGISRRHARIGHDGGTWWVEDAGSSQGTFVDGARVTARRPLRDGASLALGPHRHLRVAIDTPQVAPELAPGLRPTHITGSTVGAAIGVVPGQVLTLGRNDDNDVVVDDLLASRHHARVTATAHGLELHDLGSRNGTYVDGHRVEHALLRPGQRVSIGHEEWTVRPGQLVPRASEQPVTFAARSLRVLDRKGKPRLNDVSFELSPGSLVAVIGPSGAGKSTLLNALTGAVPATSGTVEYAGRDLYASYDELKQRIGIVPQDDIVHRQLTVRAALGYAAELRFPDDSSASERRAEVDRVMDELGLLDHATKRIDQLSGGQRKRVSVAMELLTKPSLIFLDEPTSGLDPGMDLSLMQNLRRLADEGRTVMVITHSTENLALADRVFALAPGGTLAYQGAPEGLKTTFGATTMPEVFQALADRTRVHQPAFSGSGFSTTVSTDPAHSEAPRQQSAWRQFSTVARRQLRVMASDPGFLALTALMPVALGLLAWLVPGERIFAPQGPGVEPSSSPLQVLMILTLGAAFMGVSGSVRELVGERPIFVRENAVGLRPGAYVTAKLVLNAVVVLLQCAVMVPLALWRIGTPDFHLLAPSTVELTLAMWLCAAACSALGLVISAVTRSNEQVMPAMVVSIMLMLVFSGGLFPLNGRIGLEQVAWLSPTRWGFAMGASSVDVRGLTATAAADPLWKHDLAVYVAGGVACLALYVVLAGLAWLVVDRSARRR</sequence>
<dbReference type="Pfam" id="PF00005">
    <property type="entry name" value="ABC_tran"/>
    <property type="match status" value="1"/>
</dbReference>
<dbReference type="InterPro" id="IPR013525">
    <property type="entry name" value="ABC2_TM"/>
</dbReference>
<keyword evidence="2" id="KW-0813">Transport</keyword>
<dbReference type="Gene3D" id="2.60.200.20">
    <property type="match status" value="2"/>
</dbReference>
<dbReference type="GO" id="GO:0016020">
    <property type="term" value="C:membrane"/>
    <property type="evidence" value="ECO:0007669"/>
    <property type="project" value="UniProtKB-SubCell"/>
</dbReference>
<feature type="domain" description="FHA" evidence="11">
    <location>
        <begin position="47"/>
        <end position="96"/>
    </location>
</feature>
<dbReference type="PROSITE" id="PS00211">
    <property type="entry name" value="ABC_TRANSPORTER_1"/>
    <property type="match status" value="1"/>
</dbReference>
<feature type="region of interest" description="Disordered" evidence="9">
    <location>
        <begin position="1"/>
        <end position="23"/>
    </location>
</feature>
<dbReference type="OrthoDB" id="9804819at2"/>
<gene>
    <name evidence="13" type="ORF">SAMN05445756_0151</name>
</gene>
<evidence type="ECO:0000259" key="11">
    <source>
        <dbReference type="PROSITE" id="PS50006"/>
    </source>
</evidence>
<evidence type="ECO:0000256" key="1">
    <source>
        <dbReference type="ARBA" id="ARBA00004141"/>
    </source>
</evidence>
<dbReference type="PANTHER" id="PTHR48041:SF139">
    <property type="entry name" value="PROTEIN SCARLET"/>
    <property type="match status" value="1"/>
</dbReference>
<evidence type="ECO:0000256" key="3">
    <source>
        <dbReference type="ARBA" id="ARBA00022553"/>
    </source>
</evidence>
<feature type="transmembrane region" description="Helical" evidence="10">
    <location>
        <begin position="571"/>
        <end position="590"/>
    </location>
</feature>
<keyword evidence="4 10" id="KW-0812">Transmembrane</keyword>
<dbReference type="SMART" id="SM00240">
    <property type="entry name" value="FHA"/>
    <property type="match status" value="2"/>
</dbReference>
<organism evidence="13 14">
    <name type="scientific">Kytococcus aerolatus</name>
    <dbReference type="NCBI Taxonomy" id="592308"/>
    <lineage>
        <taxon>Bacteria</taxon>
        <taxon>Bacillati</taxon>
        <taxon>Actinomycetota</taxon>
        <taxon>Actinomycetes</taxon>
        <taxon>Micrococcales</taxon>
        <taxon>Kytococcaceae</taxon>
        <taxon>Kytococcus</taxon>
    </lineage>
</organism>
<evidence type="ECO:0000256" key="7">
    <source>
        <dbReference type="ARBA" id="ARBA00022989"/>
    </source>
</evidence>
<dbReference type="AlphaFoldDB" id="A0A212T1A9"/>
<feature type="transmembrane region" description="Helical" evidence="10">
    <location>
        <begin position="657"/>
        <end position="676"/>
    </location>
</feature>
<proteinExistence type="predicted"/>
<dbReference type="GO" id="GO:0016887">
    <property type="term" value="F:ATP hydrolysis activity"/>
    <property type="evidence" value="ECO:0007669"/>
    <property type="project" value="InterPro"/>
</dbReference>